<evidence type="ECO:0000256" key="6">
    <source>
        <dbReference type="ARBA" id="ARBA00022840"/>
    </source>
</evidence>
<keyword evidence="6 8" id="KW-0067">ATP-binding</keyword>
<feature type="binding site" evidence="8">
    <location>
        <begin position="30"/>
        <end position="37"/>
    </location>
    <ligand>
        <name>ATP</name>
        <dbReference type="ChEBI" id="CHEBI:30616"/>
    </ligand>
</feature>
<comment type="similarity">
    <text evidence="2 8">Belongs to the pantothenate synthetase family.</text>
</comment>
<dbReference type="GO" id="GO:0004592">
    <property type="term" value="F:pantoate-beta-alanine ligase activity"/>
    <property type="evidence" value="ECO:0007669"/>
    <property type="project" value="UniProtKB-EC"/>
</dbReference>
<evidence type="ECO:0000256" key="5">
    <source>
        <dbReference type="ARBA" id="ARBA00022741"/>
    </source>
</evidence>
<keyword evidence="8" id="KW-0963">Cytoplasm</keyword>
<keyword evidence="3 8" id="KW-0436">Ligase</keyword>
<dbReference type="HAMAP" id="MF_00158">
    <property type="entry name" value="PanC"/>
    <property type="match status" value="1"/>
</dbReference>
<dbReference type="InterPro" id="IPR003721">
    <property type="entry name" value="Pantoate_ligase"/>
</dbReference>
<dbReference type="Pfam" id="PF02569">
    <property type="entry name" value="Pantoate_ligase"/>
    <property type="match status" value="1"/>
</dbReference>
<keyword evidence="4 8" id="KW-0566">Pantothenate biosynthesis</keyword>
<feature type="binding site" evidence="8">
    <location>
        <position position="61"/>
    </location>
    <ligand>
        <name>beta-alanine</name>
        <dbReference type="ChEBI" id="CHEBI:57966"/>
    </ligand>
</feature>
<dbReference type="Proteomes" id="UP001597112">
    <property type="component" value="Unassembled WGS sequence"/>
</dbReference>
<dbReference type="InterPro" id="IPR042176">
    <property type="entry name" value="Pantoate_ligase_C"/>
</dbReference>
<comment type="miscellaneous">
    <text evidence="8">The reaction proceeds by a bi uni uni bi ping pong mechanism.</text>
</comment>
<comment type="pathway">
    <text evidence="1 8">Cofactor biosynthesis; (R)-pantothenate biosynthesis; (R)-pantothenate from (R)-pantoate and beta-alanine: step 1/1.</text>
</comment>
<gene>
    <name evidence="8 9" type="primary">panC</name>
    <name evidence="9" type="ORF">ACFQ21_22985</name>
</gene>
<dbReference type="EC" id="6.3.2.1" evidence="8"/>
<feature type="binding site" evidence="8">
    <location>
        <begin position="184"/>
        <end position="187"/>
    </location>
    <ligand>
        <name>ATP</name>
        <dbReference type="ChEBI" id="CHEBI:30616"/>
    </ligand>
</feature>
<dbReference type="PANTHER" id="PTHR21299:SF1">
    <property type="entry name" value="PANTOATE--BETA-ALANINE LIGASE"/>
    <property type="match status" value="1"/>
</dbReference>
<evidence type="ECO:0000313" key="10">
    <source>
        <dbReference type="Proteomes" id="UP001597112"/>
    </source>
</evidence>
<feature type="binding site" evidence="8">
    <location>
        <position position="153"/>
    </location>
    <ligand>
        <name>(R)-pantoate</name>
        <dbReference type="ChEBI" id="CHEBI:15980"/>
    </ligand>
</feature>
<sequence length="281" mass="31983">MEIFKQIAPLKAYIHAQKQQGKSIGLVPTMGALHAGHLSLIEASKKENSITVCSIFVNPTQFNNPADLLKYPRTFDKDTLLLEKVECDAVFYPDSSEMYPETSLIKFDFSHLDKVMEGKFRPGHFSGVALVVSKLFHIVDPHHAYFGQKDWQQFAVIRQLTEELKFNLTLHSEPTSREEDGLAMSSRNLRLNPEQRKQAIVFFQALNVARKELLSGKDIESTREKVKEIVEQHAGIVLEYFEVADSKNLNLLENVKDSDRPIMCIAGFVGEIRLIDNMFLD</sequence>
<feature type="active site" description="Proton donor" evidence="8">
    <location>
        <position position="37"/>
    </location>
</feature>
<keyword evidence="5 8" id="KW-0547">Nucleotide-binding</keyword>
<accession>A0ABW3KA45</accession>
<evidence type="ECO:0000256" key="8">
    <source>
        <dbReference type="HAMAP-Rule" id="MF_00158"/>
    </source>
</evidence>
<evidence type="ECO:0000256" key="2">
    <source>
        <dbReference type="ARBA" id="ARBA00009256"/>
    </source>
</evidence>
<dbReference type="CDD" id="cd00560">
    <property type="entry name" value="PanC"/>
    <property type="match status" value="1"/>
</dbReference>
<comment type="catalytic activity">
    <reaction evidence="7 8">
        <text>(R)-pantoate + beta-alanine + ATP = (R)-pantothenate + AMP + diphosphate + H(+)</text>
        <dbReference type="Rhea" id="RHEA:10912"/>
        <dbReference type="ChEBI" id="CHEBI:15378"/>
        <dbReference type="ChEBI" id="CHEBI:15980"/>
        <dbReference type="ChEBI" id="CHEBI:29032"/>
        <dbReference type="ChEBI" id="CHEBI:30616"/>
        <dbReference type="ChEBI" id="CHEBI:33019"/>
        <dbReference type="ChEBI" id="CHEBI:57966"/>
        <dbReference type="ChEBI" id="CHEBI:456215"/>
        <dbReference type="EC" id="6.3.2.1"/>
    </reaction>
</comment>
<evidence type="ECO:0000256" key="1">
    <source>
        <dbReference type="ARBA" id="ARBA00004990"/>
    </source>
</evidence>
<protein>
    <recommendedName>
        <fullName evidence="8">Pantothenate synthetase</fullName>
        <shortName evidence="8">PS</shortName>
        <ecNumber evidence="8">6.3.2.1</ecNumber>
    </recommendedName>
    <alternativeName>
        <fullName evidence="8">Pantoate--beta-alanine ligase</fullName>
    </alternativeName>
    <alternativeName>
        <fullName evidence="8">Pantoate-activating enzyme</fullName>
    </alternativeName>
</protein>
<comment type="caution">
    <text evidence="8">Lacks conserved residue(s) required for the propagation of feature annotation.</text>
</comment>
<name>A0ABW3KA45_9BACT</name>
<dbReference type="EMBL" id="JBHTKA010000008">
    <property type="protein sequence ID" value="MFD1002208.1"/>
    <property type="molecule type" value="Genomic_DNA"/>
</dbReference>
<keyword evidence="10" id="KW-1185">Reference proteome</keyword>
<evidence type="ECO:0000256" key="7">
    <source>
        <dbReference type="ARBA" id="ARBA00048258"/>
    </source>
</evidence>
<dbReference type="RefSeq" id="WP_377583090.1">
    <property type="nucleotide sequence ID" value="NZ_JBHTKA010000008.1"/>
</dbReference>
<dbReference type="SUPFAM" id="SSF52374">
    <property type="entry name" value="Nucleotidylyl transferase"/>
    <property type="match status" value="1"/>
</dbReference>
<comment type="subunit">
    <text evidence="8">Homodimer.</text>
</comment>
<organism evidence="9 10">
    <name type="scientific">Ohtaekwangia kribbensis</name>
    <dbReference type="NCBI Taxonomy" id="688913"/>
    <lineage>
        <taxon>Bacteria</taxon>
        <taxon>Pseudomonadati</taxon>
        <taxon>Bacteroidota</taxon>
        <taxon>Cytophagia</taxon>
        <taxon>Cytophagales</taxon>
        <taxon>Fulvivirgaceae</taxon>
        <taxon>Ohtaekwangia</taxon>
    </lineage>
</organism>
<feature type="binding site" evidence="8">
    <location>
        <begin position="147"/>
        <end position="150"/>
    </location>
    <ligand>
        <name>ATP</name>
        <dbReference type="ChEBI" id="CHEBI:30616"/>
    </ligand>
</feature>
<evidence type="ECO:0000256" key="4">
    <source>
        <dbReference type="ARBA" id="ARBA00022655"/>
    </source>
</evidence>
<dbReference type="PANTHER" id="PTHR21299">
    <property type="entry name" value="CYTIDYLATE KINASE/PANTOATE-BETA-ALANINE LIGASE"/>
    <property type="match status" value="1"/>
</dbReference>
<dbReference type="Gene3D" id="3.40.50.620">
    <property type="entry name" value="HUPs"/>
    <property type="match status" value="1"/>
</dbReference>
<dbReference type="InterPro" id="IPR014729">
    <property type="entry name" value="Rossmann-like_a/b/a_fold"/>
</dbReference>
<comment type="subcellular location">
    <subcellularLocation>
        <location evidence="8">Cytoplasm</location>
    </subcellularLocation>
</comment>
<comment type="function">
    <text evidence="8">Catalyzes the condensation of pantoate with beta-alanine in an ATP-dependent reaction via a pantoyl-adenylate intermediate.</text>
</comment>
<feature type="binding site" evidence="8">
    <location>
        <position position="61"/>
    </location>
    <ligand>
        <name>(R)-pantoate</name>
        <dbReference type="ChEBI" id="CHEBI:15980"/>
    </ligand>
</feature>
<reference evidence="10" key="1">
    <citation type="journal article" date="2019" name="Int. J. Syst. Evol. Microbiol.">
        <title>The Global Catalogue of Microorganisms (GCM) 10K type strain sequencing project: providing services to taxonomists for standard genome sequencing and annotation.</title>
        <authorList>
            <consortium name="The Broad Institute Genomics Platform"/>
            <consortium name="The Broad Institute Genome Sequencing Center for Infectious Disease"/>
            <person name="Wu L."/>
            <person name="Ma J."/>
        </authorList>
    </citation>
    <scope>NUCLEOTIDE SEQUENCE [LARGE SCALE GENOMIC DNA]</scope>
    <source>
        <strain evidence="10">CCUG 58938</strain>
    </source>
</reference>
<comment type="caution">
    <text evidence="9">The sequence shown here is derived from an EMBL/GenBank/DDBJ whole genome shotgun (WGS) entry which is preliminary data.</text>
</comment>
<dbReference type="NCBIfam" id="TIGR00018">
    <property type="entry name" value="panC"/>
    <property type="match status" value="1"/>
</dbReference>
<evidence type="ECO:0000313" key="9">
    <source>
        <dbReference type="EMBL" id="MFD1002208.1"/>
    </source>
</evidence>
<dbReference type="Gene3D" id="3.30.1300.10">
    <property type="entry name" value="Pantoate-beta-alanine ligase, C-terminal domain"/>
    <property type="match status" value="1"/>
</dbReference>
<proteinExistence type="inferred from homology"/>
<evidence type="ECO:0000256" key="3">
    <source>
        <dbReference type="ARBA" id="ARBA00022598"/>
    </source>
</evidence>